<evidence type="ECO:0008006" key="3">
    <source>
        <dbReference type="Google" id="ProtNLM"/>
    </source>
</evidence>
<dbReference type="EMBL" id="LGUT01004018">
    <property type="protein sequence ID" value="KOG66031.1"/>
    <property type="molecule type" value="Genomic_DNA"/>
</dbReference>
<dbReference type="Proteomes" id="UP000037020">
    <property type="component" value="Unassembled WGS sequence"/>
</dbReference>
<proteinExistence type="predicted"/>
<reference evidence="1 2" key="1">
    <citation type="submission" date="2015-07" db="EMBL/GenBank/DDBJ databases">
        <authorList>
            <person name="Ju K.-S."/>
            <person name="Doroghazi J.R."/>
            <person name="Metcalf W.W."/>
        </authorList>
    </citation>
    <scope>NUCLEOTIDE SEQUENCE [LARGE SCALE GENOMIC DNA]</scope>
    <source>
        <strain evidence="1 2">NRRL B-3589</strain>
    </source>
</reference>
<keyword evidence="2" id="KW-1185">Reference proteome</keyword>
<gene>
    <name evidence="1" type="ORF">ADK38_41555</name>
</gene>
<name>A0ABR5ITU0_9ACTN</name>
<evidence type="ECO:0000313" key="2">
    <source>
        <dbReference type="Proteomes" id="UP000037020"/>
    </source>
</evidence>
<sequence>LLPADAPPAKDPAREPERFLPAVATVLAEDPCAAQTLLCRWFTDDRPLRAAAAPDGDGMRPTVAVAAQALLHTHRRRAVDDLTEALVAAAHPLADELLDAL</sequence>
<feature type="non-terminal residue" evidence="1">
    <location>
        <position position="101"/>
    </location>
</feature>
<comment type="caution">
    <text evidence="1">The sequence shown here is derived from an EMBL/GenBank/DDBJ whole genome shotgun (WGS) entry which is preliminary data.</text>
</comment>
<accession>A0ABR5ITU0</accession>
<protein>
    <recommendedName>
        <fullName evidence="3">Serine protease</fullName>
    </recommendedName>
</protein>
<organism evidence="1 2">
    <name type="scientific">Streptomyces varsoviensis</name>
    <dbReference type="NCBI Taxonomy" id="67373"/>
    <lineage>
        <taxon>Bacteria</taxon>
        <taxon>Bacillati</taxon>
        <taxon>Actinomycetota</taxon>
        <taxon>Actinomycetes</taxon>
        <taxon>Kitasatosporales</taxon>
        <taxon>Streptomycetaceae</taxon>
        <taxon>Streptomyces</taxon>
    </lineage>
</organism>
<evidence type="ECO:0000313" key="1">
    <source>
        <dbReference type="EMBL" id="KOG66031.1"/>
    </source>
</evidence>
<feature type="non-terminal residue" evidence="1">
    <location>
        <position position="1"/>
    </location>
</feature>